<evidence type="ECO:0000256" key="10">
    <source>
        <dbReference type="HAMAP-Rule" id="MF_03211"/>
    </source>
</evidence>
<comment type="subcellular location">
    <subcellularLocation>
        <location evidence="1 10">Nucleus</location>
        <location evidence="1 10">Nucleolus</location>
    </subcellularLocation>
</comment>
<evidence type="ECO:0000256" key="3">
    <source>
        <dbReference type="ARBA" id="ARBA00022679"/>
    </source>
</evidence>
<evidence type="ECO:0000256" key="8">
    <source>
        <dbReference type="ARBA" id="ARBA00023315"/>
    </source>
</evidence>
<dbReference type="InterPro" id="IPR000182">
    <property type="entry name" value="GNAT_dom"/>
</dbReference>
<dbReference type="InterPro" id="IPR027417">
    <property type="entry name" value="P-loop_NTPase"/>
</dbReference>
<evidence type="ECO:0000256" key="9">
    <source>
        <dbReference type="ARBA" id="ARBA00068357"/>
    </source>
</evidence>
<name>A0AA39G8G1_MICHY</name>
<dbReference type="GO" id="GO:0051391">
    <property type="term" value="P:tRNA acetylation"/>
    <property type="evidence" value="ECO:0007669"/>
    <property type="project" value="UniProtKB-UniRule"/>
</dbReference>
<dbReference type="Pfam" id="PF08351">
    <property type="entry name" value="TmcA_N"/>
    <property type="match status" value="1"/>
</dbReference>
<keyword evidence="4 10" id="KW-0819">tRNA processing</keyword>
<evidence type="ECO:0000256" key="1">
    <source>
        <dbReference type="ARBA" id="ARBA00004604"/>
    </source>
</evidence>
<evidence type="ECO:0000256" key="7">
    <source>
        <dbReference type="ARBA" id="ARBA00023242"/>
    </source>
</evidence>
<reference evidence="15" key="2">
    <citation type="submission" date="2023-03" db="EMBL/GenBank/DDBJ databases">
        <authorList>
            <person name="Inwood S.N."/>
            <person name="Skelly J.G."/>
            <person name="Guhlin J."/>
            <person name="Harrop T.W.R."/>
            <person name="Goldson S.G."/>
            <person name="Dearden P.K."/>
        </authorList>
    </citation>
    <scope>NUCLEOTIDE SEQUENCE</scope>
    <source>
        <strain evidence="15">Lincoln</strain>
        <tissue evidence="15">Whole body</tissue>
    </source>
</reference>
<feature type="domain" description="Possible tRNA binding" evidence="14">
    <location>
        <begin position="762"/>
        <end position="963"/>
    </location>
</feature>
<dbReference type="GO" id="GO:0030686">
    <property type="term" value="C:90S preribosome"/>
    <property type="evidence" value="ECO:0007669"/>
    <property type="project" value="TreeGrafter"/>
</dbReference>
<comment type="similarity">
    <text evidence="10">Belongs to the RNA cytidine acetyltransferase family. NAT10 subfamily.</text>
</comment>
<dbReference type="Pfam" id="PF13718">
    <property type="entry name" value="GNAT_acetyltr_2"/>
    <property type="match status" value="1"/>
</dbReference>
<evidence type="ECO:0000259" key="12">
    <source>
        <dbReference type="Pfam" id="PF08351"/>
    </source>
</evidence>
<evidence type="ECO:0000259" key="14">
    <source>
        <dbReference type="Pfam" id="PF13725"/>
    </source>
</evidence>
<dbReference type="GO" id="GO:0000049">
    <property type="term" value="F:tRNA binding"/>
    <property type="evidence" value="ECO:0007669"/>
    <property type="project" value="TreeGrafter"/>
</dbReference>
<dbReference type="GO" id="GO:1904812">
    <property type="term" value="P:rRNA acetylation involved in maturation of SSU-rRNA"/>
    <property type="evidence" value="ECO:0007669"/>
    <property type="project" value="InterPro"/>
</dbReference>
<evidence type="ECO:0000313" key="15">
    <source>
        <dbReference type="EMBL" id="KAK0183472.1"/>
    </source>
</evidence>
<gene>
    <name evidence="15" type="ORF">PV327_001510</name>
</gene>
<reference evidence="15" key="1">
    <citation type="journal article" date="2023" name="bioRxiv">
        <title>Scaffold-level genome assemblies of two parasitoid biocontrol wasps reveal the parthenogenesis mechanism and an associated novel virus.</title>
        <authorList>
            <person name="Inwood S."/>
            <person name="Skelly J."/>
            <person name="Guhlin J."/>
            <person name="Harrop T."/>
            <person name="Goldson S."/>
            <person name="Dearden P."/>
        </authorList>
    </citation>
    <scope>NUCLEOTIDE SEQUENCE</scope>
    <source>
        <strain evidence="15">Lincoln</strain>
        <tissue evidence="15">Whole body</tissue>
    </source>
</reference>
<keyword evidence="8 10" id="KW-0012">Acyltransferase</keyword>
<comment type="caution">
    <text evidence="15">The sequence shown here is derived from an EMBL/GenBank/DDBJ whole genome shotgun (WGS) entry which is preliminary data.</text>
</comment>
<dbReference type="Pfam" id="PF05127">
    <property type="entry name" value="NAT10_TcmA_helicase"/>
    <property type="match status" value="1"/>
</dbReference>
<feature type="domain" description="N-acetyltransferase" evidence="13">
    <location>
        <begin position="527"/>
        <end position="754"/>
    </location>
</feature>
<dbReference type="EC" id="2.3.1.-" evidence="10"/>
<comment type="catalytic activity">
    <reaction evidence="10">
        <text>a cytidine in tRNA + acetyl-CoA + ATP + H2O = an N(4)-acetylcytidine in tRNA + ADP + phosphate + CoA + H(+)</text>
        <dbReference type="Rhea" id="RHEA:53876"/>
        <dbReference type="Rhea" id="RHEA-COMP:13670"/>
        <dbReference type="Rhea" id="RHEA-COMP:13671"/>
        <dbReference type="ChEBI" id="CHEBI:15377"/>
        <dbReference type="ChEBI" id="CHEBI:15378"/>
        <dbReference type="ChEBI" id="CHEBI:30616"/>
        <dbReference type="ChEBI" id="CHEBI:43474"/>
        <dbReference type="ChEBI" id="CHEBI:57287"/>
        <dbReference type="ChEBI" id="CHEBI:57288"/>
        <dbReference type="ChEBI" id="CHEBI:74900"/>
        <dbReference type="ChEBI" id="CHEBI:82748"/>
        <dbReference type="ChEBI" id="CHEBI:456216"/>
    </reaction>
</comment>
<evidence type="ECO:0000256" key="5">
    <source>
        <dbReference type="ARBA" id="ARBA00022741"/>
    </source>
</evidence>
<comment type="catalytic activity">
    <reaction evidence="10">
        <text>a cytidine in 18S rRNA + acetyl-CoA + ATP + H2O = an N(4)-acetylcytidine in 18S rRNA + ADP + phosphate + CoA + H(+)</text>
        <dbReference type="Rhea" id="RHEA:51424"/>
        <dbReference type="Rhea" id="RHEA-COMP:13575"/>
        <dbReference type="Rhea" id="RHEA-COMP:13576"/>
        <dbReference type="ChEBI" id="CHEBI:15377"/>
        <dbReference type="ChEBI" id="CHEBI:15378"/>
        <dbReference type="ChEBI" id="CHEBI:30616"/>
        <dbReference type="ChEBI" id="CHEBI:43474"/>
        <dbReference type="ChEBI" id="CHEBI:57287"/>
        <dbReference type="ChEBI" id="CHEBI:57288"/>
        <dbReference type="ChEBI" id="CHEBI:74900"/>
        <dbReference type="ChEBI" id="CHEBI:82748"/>
        <dbReference type="ChEBI" id="CHEBI:456216"/>
    </reaction>
</comment>
<dbReference type="PANTHER" id="PTHR10925:SF5">
    <property type="entry name" value="RNA CYTIDINE ACETYLTRANSFERASE"/>
    <property type="match status" value="1"/>
</dbReference>
<dbReference type="AlphaFoldDB" id="A0AA39G8G1"/>
<evidence type="ECO:0000256" key="2">
    <source>
        <dbReference type="ARBA" id="ARBA00022552"/>
    </source>
</evidence>
<evidence type="ECO:0000259" key="13">
    <source>
        <dbReference type="Pfam" id="PF13718"/>
    </source>
</evidence>
<dbReference type="FunFam" id="3.40.50.300:FF:002218">
    <property type="entry name" value="tRNA(Met) cytidine acetyltransferase TmcA"/>
    <property type="match status" value="1"/>
</dbReference>
<dbReference type="Gene3D" id="3.40.50.300">
    <property type="entry name" value="P-loop containing nucleotide triphosphate hydrolases"/>
    <property type="match status" value="1"/>
</dbReference>
<feature type="binding site" evidence="10">
    <location>
        <position position="727"/>
    </location>
    <ligand>
        <name>acetyl-CoA</name>
        <dbReference type="ChEBI" id="CHEBI:57288"/>
    </ligand>
</feature>
<feature type="domain" description="TcmA/NAT10 helicase" evidence="11">
    <location>
        <begin position="283"/>
        <end position="487"/>
    </location>
</feature>
<organism evidence="15 16">
    <name type="scientific">Microctonus hyperodae</name>
    <name type="common">Parasitoid wasp</name>
    <dbReference type="NCBI Taxonomy" id="165561"/>
    <lineage>
        <taxon>Eukaryota</taxon>
        <taxon>Metazoa</taxon>
        <taxon>Ecdysozoa</taxon>
        <taxon>Arthropoda</taxon>
        <taxon>Hexapoda</taxon>
        <taxon>Insecta</taxon>
        <taxon>Pterygota</taxon>
        <taxon>Neoptera</taxon>
        <taxon>Endopterygota</taxon>
        <taxon>Hymenoptera</taxon>
        <taxon>Apocrita</taxon>
        <taxon>Ichneumonoidea</taxon>
        <taxon>Braconidae</taxon>
        <taxon>Euphorinae</taxon>
        <taxon>Microctonus</taxon>
    </lineage>
</organism>
<keyword evidence="5 10" id="KW-0547">Nucleotide-binding</keyword>
<sequence length="984" mass="112300">MVRKKIDDRIRILIENGVVEKHRTMFVVIGEKAKDQVVLLHHILSKATANEIKKKPSTILWCSKKEIGFNNHHNRKRIKLIKNKIKAGKFDANNDDPFELFIVSNNIRYCYYNESHKVLGNTYGMCILEDFQALTPNLLARTIETVEGGGIIVILLQSVNSLKQLYKINMDVHQRFRTEGHQNVVCRFNERFFLSLASCKRCLVVNDNLKVLPITLQNLQVESVTINSLTDENTDLNIFKETCQDNKSISALINCCKTIDQAKALQKFIETISEKKFNSTVSLTAARGRGKSATLGLAIAGAVAYGYSNIYISSPSPENINTLFEFIFNGFDALDYKEHCDYNIVKTTDPLLNEAIVRVNIFRNHRQTIQYIDPSDNSKLSQAELLVIDEAAAIPFPYVKAMLGPYLIFLSSTINGYEGTGRSLSLKLLQQLRVQTKPMNKFNSNDNKNKSIEENHRQLYELNLTESIRYKPGDEVEEWLTNILCLDSTTHTSILSWCPPSNTCQLYYINRDTLFSYHKASELFLQRLVALYVASHYKNSPNDLQMMSDAPAHHLFCLLGPINPDGKSLPEILVVIQVCLEGELKEDTIANGLGRGQRAAGDLIPWTIAQQYQDNSFARLAGARIVRIATHPDYHSAGYGSRALQLLKEYYEMKIPIESNDGATKSIANKNNSCTDDNIDSLLDEMIEPRLSLPPLLSRLNERQPERLDYIGVSFGLTESLLKFWKRSNFVMVYLRQTTNEITGEHSCIMLSKIGIDKNVNWLETYWKDFRRRFVMLLSYSFTTYSPSLALSILTNNTFEISYSHVDKQIWDVYFTSCDLKRLEMYGNNVVDYHLIMDLLPSLAKLYFLNFMKNVHFSPVQESILLGLGFQHKTVDRIAEELSLSGSQLLGLFNRIVRKSVQYFNSITEEFNENTKSVINQTNVVDSKKKLVNNLKILAIEKLQGKQKSKLKQKSLTTIKNDKKRINSDVSIPQISCNKKKKIK</sequence>
<feature type="binding site" evidence="10">
    <location>
        <position position="469"/>
    </location>
    <ligand>
        <name>ATP</name>
        <dbReference type="ChEBI" id="CHEBI:30616"/>
    </ligand>
</feature>
<accession>A0AA39G8G1</accession>
<dbReference type="InterPro" id="IPR033688">
    <property type="entry name" value="NAT10"/>
</dbReference>
<feature type="binding site" evidence="10">
    <location>
        <begin position="628"/>
        <end position="630"/>
    </location>
    <ligand>
        <name>acetyl-CoA</name>
        <dbReference type="ChEBI" id="CHEBI:57288"/>
    </ligand>
</feature>
<proteinExistence type="inferred from homology"/>
<evidence type="ECO:0000256" key="4">
    <source>
        <dbReference type="ARBA" id="ARBA00022694"/>
    </source>
</evidence>
<evidence type="ECO:0000256" key="6">
    <source>
        <dbReference type="ARBA" id="ARBA00022840"/>
    </source>
</evidence>
<dbReference type="InterPro" id="IPR013562">
    <property type="entry name" value="TmcA/NAT10_N"/>
</dbReference>
<keyword evidence="2 10" id="KW-0698">rRNA processing</keyword>
<comment type="function">
    <text evidence="10">RNA cytidine acetyltransferase with specificity toward both 18S rRNA and tRNAs. Catalyzes the formation of N(4)-acetylcytidine (ac4C) in 18S rRNA. Required for early nucleolar cleavages of precursor rRNA at sites A0, A1 and A2 during 18S rRNA synthesis. Catalyzes the formation of ac4C in serine and leucine tRNAs. Requires a tRNA-binding adapter protein for full tRNA acetyltransferase activity but not for 18S rRNA acetylation.</text>
</comment>
<dbReference type="Gene3D" id="3.40.50.11040">
    <property type="match status" value="1"/>
</dbReference>
<dbReference type="InterPro" id="IPR027992">
    <property type="entry name" value="tRNA_bind_dom"/>
</dbReference>
<feature type="binding site" evidence="10">
    <location>
        <begin position="288"/>
        <end position="297"/>
    </location>
    <ligand>
        <name>ATP</name>
        <dbReference type="ChEBI" id="CHEBI:30616"/>
    </ligand>
</feature>
<dbReference type="Gene3D" id="3.40.630.30">
    <property type="match status" value="1"/>
</dbReference>
<evidence type="ECO:0000313" key="16">
    <source>
        <dbReference type="Proteomes" id="UP001168972"/>
    </source>
</evidence>
<keyword evidence="16" id="KW-1185">Reference proteome</keyword>
<dbReference type="GO" id="GO:0005730">
    <property type="term" value="C:nucleolus"/>
    <property type="evidence" value="ECO:0007669"/>
    <property type="project" value="UniProtKB-SubCell"/>
</dbReference>
<dbReference type="GO" id="GO:0005524">
    <property type="term" value="F:ATP binding"/>
    <property type="evidence" value="ECO:0007669"/>
    <property type="project" value="UniProtKB-UniRule"/>
</dbReference>
<feature type="binding site" evidence="10">
    <location>
        <begin position="635"/>
        <end position="641"/>
    </location>
    <ligand>
        <name>acetyl-CoA</name>
        <dbReference type="ChEBI" id="CHEBI:57288"/>
    </ligand>
</feature>
<keyword evidence="3 10" id="KW-0808">Transferase</keyword>
<dbReference type="Pfam" id="PF13725">
    <property type="entry name" value="tRNA_bind_2"/>
    <property type="match status" value="1"/>
</dbReference>
<dbReference type="InterPro" id="IPR032672">
    <property type="entry name" value="TmcA/NAT10/Kre33"/>
</dbReference>
<dbReference type="Proteomes" id="UP001168972">
    <property type="component" value="Unassembled WGS sequence"/>
</dbReference>
<feature type="domain" description="TmcA/NAT10 N-terminal" evidence="12">
    <location>
        <begin position="8"/>
        <end position="205"/>
    </location>
</feature>
<dbReference type="HAMAP" id="MF_03211">
    <property type="entry name" value="RNA_acetyltr_Nat10"/>
    <property type="match status" value="1"/>
</dbReference>
<keyword evidence="7 10" id="KW-0539">Nucleus</keyword>
<dbReference type="InterPro" id="IPR007807">
    <property type="entry name" value="TcmA/NAT10_helicase"/>
</dbReference>
<evidence type="ECO:0000259" key="11">
    <source>
        <dbReference type="Pfam" id="PF05127"/>
    </source>
</evidence>
<dbReference type="GO" id="GO:1990883">
    <property type="term" value="F:18S rRNA cytidine N-acetyltransferase activity"/>
    <property type="evidence" value="ECO:0007669"/>
    <property type="project" value="TreeGrafter"/>
</dbReference>
<dbReference type="PANTHER" id="PTHR10925">
    <property type="entry name" value="N-ACETYLTRANSFERASE 10"/>
    <property type="match status" value="1"/>
</dbReference>
<protein>
    <recommendedName>
        <fullName evidence="9 10">RNA cytidine acetyltransferase</fullName>
        <ecNumber evidence="10">2.3.1.-</ecNumber>
    </recommendedName>
    <alternativeName>
        <fullName evidence="10">18S rRNA cytosine acetyltransferase</fullName>
    </alternativeName>
</protein>
<keyword evidence="6 10" id="KW-0067">ATP-binding</keyword>
<dbReference type="EMBL" id="JAQQBR010000001">
    <property type="protein sequence ID" value="KAK0183472.1"/>
    <property type="molecule type" value="Genomic_DNA"/>
</dbReference>